<keyword evidence="15" id="KW-1185">Reference proteome</keyword>
<feature type="domain" description="tRNA nucleotidyltransferase/poly(A) polymerase RNA and SrmB- binding" evidence="13">
    <location>
        <begin position="163"/>
        <end position="224"/>
    </location>
</feature>
<dbReference type="PANTHER" id="PTHR47545:SF1">
    <property type="entry name" value="MULTIFUNCTIONAL CCA PROTEIN"/>
    <property type="match status" value="1"/>
</dbReference>
<dbReference type="CDD" id="cd05398">
    <property type="entry name" value="NT_ClassII-CCAase"/>
    <property type="match status" value="1"/>
</dbReference>
<name>V8FYT8_9BURK</name>
<gene>
    <name evidence="14" type="ORF">V757_10045</name>
</gene>
<dbReference type="InterPro" id="IPR002646">
    <property type="entry name" value="PolA_pol_head_dom"/>
</dbReference>
<dbReference type="InterPro" id="IPR032828">
    <property type="entry name" value="PolyA_RNA-bd"/>
</dbReference>
<dbReference type="GO" id="GO:0005524">
    <property type="term" value="F:ATP binding"/>
    <property type="evidence" value="ECO:0007669"/>
    <property type="project" value="UniProtKB-KW"/>
</dbReference>
<protein>
    <recommendedName>
        <fullName evidence="16">CCA tRNA nucleotidyltransferase</fullName>
    </recommendedName>
</protein>
<dbReference type="InterPro" id="IPR050124">
    <property type="entry name" value="tRNA_CCA-adding_enzyme"/>
</dbReference>
<dbReference type="PANTHER" id="PTHR47545">
    <property type="entry name" value="MULTIFUNCTIONAL CCA PROTEIN"/>
    <property type="match status" value="1"/>
</dbReference>
<dbReference type="OrthoDB" id="9805698at2"/>
<keyword evidence="8" id="KW-0067">ATP-binding</keyword>
<evidence type="ECO:0000256" key="5">
    <source>
        <dbReference type="ARBA" id="ARBA00022723"/>
    </source>
</evidence>
<dbReference type="Pfam" id="PF01743">
    <property type="entry name" value="PolyA_pol"/>
    <property type="match status" value="1"/>
</dbReference>
<organism evidence="14 15">
    <name type="scientific">Pelistega indica</name>
    <dbReference type="NCBI Taxonomy" id="1414851"/>
    <lineage>
        <taxon>Bacteria</taxon>
        <taxon>Pseudomonadati</taxon>
        <taxon>Pseudomonadota</taxon>
        <taxon>Betaproteobacteria</taxon>
        <taxon>Burkholderiales</taxon>
        <taxon>Alcaligenaceae</taxon>
        <taxon>Pelistega</taxon>
    </lineage>
</organism>
<dbReference type="Pfam" id="PF12627">
    <property type="entry name" value="PolyA_pol_RNAbd"/>
    <property type="match status" value="1"/>
</dbReference>
<accession>V8FYT8</accession>
<evidence type="ECO:0000256" key="4">
    <source>
        <dbReference type="ARBA" id="ARBA00022695"/>
    </source>
</evidence>
<evidence type="ECO:0000259" key="13">
    <source>
        <dbReference type="Pfam" id="PF12627"/>
    </source>
</evidence>
<proteinExistence type="inferred from homology"/>
<dbReference type="SUPFAM" id="SSF81301">
    <property type="entry name" value="Nucleotidyltransferase"/>
    <property type="match status" value="1"/>
</dbReference>
<dbReference type="EMBL" id="AYSV01000103">
    <property type="protein sequence ID" value="ETD68597.1"/>
    <property type="molecule type" value="Genomic_DNA"/>
</dbReference>
<dbReference type="InterPro" id="IPR012006">
    <property type="entry name" value="CCA_bact"/>
</dbReference>
<comment type="cofactor">
    <cofactor evidence="1">
        <name>Mg(2+)</name>
        <dbReference type="ChEBI" id="CHEBI:18420"/>
    </cofactor>
</comment>
<dbReference type="GO" id="GO:0004810">
    <property type="term" value="F:CCA tRNA nucleotidyltransferase activity"/>
    <property type="evidence" value="ECO:0007669"/>
    <property type="project" value="InterPro"/>
</dbReference>
<keyword evidence="7" id="KW-0692">RNA repair</keyword>
<evidence type="ECO:0000256" key="3">
    <source>
        <dbReference type="ARBA" id="ARBA00022694"/>
    </source>
</evidence>
<dbReference type="Gene3D" id="1.10.3090.10">
    <property type="entry name" value="cca-adding enzyme, domain 2"/>
    <property type="match status" value="1"/>
</dbReference>
<dbReference type="PIRSF" id="PIRSF000813">
    <property type="entry name" value="CCA_bact"/>
    <property type="match status" value="1"/>
</dbReference>
<evidence type="ECO:0000256" key="7">
    <source>
        <dbReference type="ARBA" id="ARBA00022800"/>
    </source>
</evidence>
<evidence type="ECO:0000256" key="8">
    <source>
        <dbReference type="ARBA" id="ARBA00022840"/>
    </source>
</evidence>
<keyword evidence="3" id="KW-0819">tRNA processing</keyword>
<reference evidence="14 15" key="1">
    <citation type="submission" date="2013-11" db="EMBL/GenBank/DDBJ databases">
        <title>Genomic analysis of Pelistega sp. HM-7.</title>
        <authorList>
            <person name="Kumbhare S.V."/>
            <person name="Shetty S.A."/>
            <person name="Sharma O."/>
            <person name="Dhotre D.P."/>
        </authorList>
    </citation>
    <scope>NUCLEOTIDE SEQUENCE [LARGE SCALE GENOMIC DNA]</scope>
    <source>
        <strain evidence="14 15">HM-7</strain>
    </source>
</reference>
<comment type="similarity">
    <text evidence="11">Belongs to the tRNA nucleotidyltransferase/poly(A) polymerase family.</text>
</comment>
<dbReference type="PATRIC" id="fig|1414851.3.peg.2099"/>
<keyword evidence="5" id="KW-0479">Metal-binding</keyword>
<evidence type="ECO:0000256" key="2">
    <source>
        <dbReference type="ARBA" id="ARBA00022679"/>
    </source>
</evidence>
<evidence type="ECO:0008006" key="16">
    <source>
        <dbReference type="Google" id="ProtNLM"/>
    </source>
</evidence>
<dbReference type="AlphaFoldDB" id="V8FYT8"/>
<keyword evidence="4" id="KW-0548">Nucleotidyltransferase</keyword>
<evidence type="ECO:0000256" key="10">
    <source>
        <dbReference type="ARBA" id="ARBA00022884"/>
    </source>
</evidence>
<dbReference type="GO" id="GO:0042245">
    <property type="term" value="P:RNA repair"/>
    <property type="evidence" value="ECO:0007669"/>
    <property type="project" value="UniProtKB-KW"/>
</dbReference>
<comment type="caution">
    <text evidence="14">The sequence shown here is derived from an EMBL/GenBank/DDBJ whole genome shotgun (WGS) entry which is preliminary data.</text>
</comment>
<evidence type="ECO:0000256" key="11">
    <source>
        <dbReference type="RuleBase" id="RU003953"/>
    </source>
</evidence>
<feature type="domain" description="Poly A polymerase head" evidence="12">
    <location>
        <begin position="19"/>
        <end position="136"/>
    </location>
</feature>
<dbReference type="GO" id="GO:0003723">
    <property type="term" value="F:RNA binding"/>
    <property type="evidence" value="ECO:0007669"/>
    <property type="project" value="UniProtKB-KW"/>
</dbReference>
<dbReference type="SUPFAM" id="SSF81891">
    <property type="entry name" value="Poly A polymerase C-terminal region-like"/>
    <property type="match status" value="1"/>
</dbReference>
<dbReference type="RefSeq" id="WP_023952258.1">
    <property type="nucleotide sequence ID" value="NZ_AYSV01000103.1"/>
</dbReference>
<keyword evidence="10 11" id="KW-0694">RNA-binding</keyword>
<dbReference type="Gene3D" id="3.30.460.10">
    <property type="entry name" value="Beta Polymerase, domain 2"/>
    <property type="match status" value="1"/>
</dbReference>
<dbReference type="GO" id="GO:0001680">
    <property type="term" value="P:tRNA 3'-terminal CCA addition"/>
    <property type="evidence" value="ECO:0007669"/>
    <property type="project" value="InterPro"/>
</dbReference>
<dbReference type="InterPro" id="IPR043519">
    <property type="entry name" value="NT_sf"/>
</dbReference>
<dbReference type="GO" id="GO:0046872">
    <property type="term" value="F:metal ion binding"/>
    <property type="evidence" value="ECO:0007669"/>
    <property type="project" value="UniProtKB-KW"/>
</dbReference>
<evidence type="ECO:0000313" key="14">
    <source>
        <dbReference type="EMBL" id="ETD68597.1"/>
    </source>
</evidence>
<evidence type="ECO:0000313" key="15">
    <source>
        <dbReference type="Proteomes" id="UP000018766"/>
    </source>
</evidence>
<evidence type="ECO:0000256" key="1">
    <source>
        <dbReference type="ARBA" id="ARBA00001946"/>
    </source>
</evidence>
<dbReference type="Proteomes" id="UP000018766">
    <property type="component" value="Unassembled WGS sequence"/>
</dbReference>
<keyword evidence="2 11" id="KW-0808">Transferase</keyword>
<sequence>MIESTLAFTPDSFTQGLSIYCVGGAVRDALLQLPHGDKDWVVVGATPEQMTARGFIAVGGDFPVFLHPKTKQEFALARTERKTAKGYQGFTFYTGTDVTLAEDLKRRDFTINAMASDTQGVIYDPYHGLDDLRLKIFRHVGDAFSEDPVRLLRLGRFLTRFTDFTVAPETMQLCRDMVTSGEVDALVAERVWKEISRALMQTKPSRFFDILQEIGALERVIPFLCWTETLSQQLDHAALLGFDLSQRYALLGLAAADSEAMAKHLRVAREQGDYARYLQVALQQLNHISEISLVWEFPLSPVLAEAVVDFVEIMDGIRKSDRLLALIQVSLLVVGVPLGHEREQESMWFWEEIVQRLKSVPAGEIAKQQAGNVTLIKKMVREAREQVLQMP</sequence>
<keyword evidence="9" id="KW-0460">Magnesium</keyword>
<evidence type="ECO:0000256" key="9">
    <source>
        <dbReference type="ARBA" id="ARBA00022842"/>
    </source>
</evidence>
<keyword evidence="6" id="KW-0547">Nucleotide-binding</keyword>
<evidence type="ECO:0000256" key="6">
    <source>
        <dbReference type="ARBA" id="ARBA00022741"/>
    </source>
</evidence>
<evidence type="ECO:0000259" key="12">
    <source>
        <dbReference type="Pfam" id="PF01743"/>
    </source>
</evidence>